<evidence type="ECO:0000259" key="1">
    <source>
        <dbReference type="Pfam" id="PF16363"/>
    </source>
</evidence>
<dbReference type="Gene3D" id="3.90.25.10">
    <property type="entry name" value="UDP-galactose 4-epimerase, domain 1"/>
    <property type="match status" value="1"/>
</dbReference>
<feature type="domain" description="NAD(P)-binding" evidence="1">
    <location>
        <begin position="7"/>
        <end position="310"/>
    </location>
</feature>
<comment type="caution">
    <text evidence="2">The sequence shown here is derived from an EMBL/GenBank/DDBJ whole genome shotgun (WGS) entry which is preliminary data.</text>
</comment>
<dbReference type="AlphaFoldDB" id="A0A532V9M9"/>
<dbReference type="InterPro" id="IPR016040">
    <property type="entry name" value="NAD(P)-bd_dom"/>
</dbReference>
<dbReference type="InterPro" id="IPR036291">
    <property type="entry name" value="NAD(P)-bd_dom_sf"/>
</dbReference>
<gene>
    <name evidence="2" type="ORF">CEE36_03095</name>
</gene>
<evidence type="ECO:0000313" key="2">
    <source>
        <dbReference type="EMBL" id="TKJ43687.1"/>
    </source>
</evidence>
<reference evidence="2 3" key="1">
    <citation type="submission" date="2017-06" db="EMBL/GenBank/DDBJ databases">
        <title>Novel microbial phyla capable of carbon fixation and sulfur reduction in deep-sea sediments.</title>
        <authorList>
            <person name="Huang J."/>
            <person name="Baker B."/>
            <person name="Wang Y."/>
        </authorList>
    </citation>
    <scope>NUCLEOTIDE SEQUENCE [LARGE SCALE GENOMIC DNA]</scope>
    <source>
        <strain evidence="2">B3_TA06</strain>
    </source>
</reference>
<dbReference type="Proteomes" id="UP000317778">
    <property type="component" value="Unassembled WGS sequence"/>
</dbReference>
<dbReference type="EMBL" id="NJBO01000003">
    <property type="protein sequence ID" value="TKJ43687.1"/>
    <property type="molecule type" value="Genomic_DNA"/>
</dbReference>
<proteinExistence type="predicted"/>
<sequence length="342" mass="38836">MRKRSVLVTGGAGFVGSHLVERLIERGDSRVTVLDKLVYPGRLDTIPRSVRKDPNFRFIRGDAGNKRILEPLLKEIDSIAHLAAETHIDRSILSIDTFVKNDFVASAHLFEALVSSRVKRIIHLSTSEVYGSAQKTPMDEVHPIAPQSPYAATKAGADRLAYSFYKTYKLPVLILRLFNMYGPRQHVEKLIPFFTTNALLDLPLYVYGDGTAERDWMWVQDGAALIEAALFAGNFSPLAGQEINAGTGRSFSINWITARILARLGKPKTLLKTHKDRPGHVAKLVARSTKAAKLLGWRPKKRLEQGLDETIDWYSKNQRFWRMRRADERFKTYTRAWYGRKL</sequence>
<organism evidence="2 3">
    <name type="scientific">candidate division TA06 bacterium B3_TA06</name>
    <dbReference type="NCBI Taxonomy" id="2012487"/>
    <lineage>
        <taxon>Bacteria</taxon>
        <taxon>Bacteria division TA06</taxon>
    </lineage>
</organism>
<protein>
    <recommendedName>
        <fullName evidence="1">NAD(P)-binding domain-containing protein</fullName>
    </recommendedName>
</protein>
<dbReference type="PANTHER" id="PTHR43000">
    <property type="entry name" value="DTDP-D-GLUCOSE 4,6-DEHYDRATASE-RELATED"/>
    <property type="match status" value="1"/>
</dbReference>
<dbReference type="Gene3D" id="3.40.50.720">
    <property type="entry name" value="NAD(P)-binding Rossmann-like Domain"/>
    <property type="match status" value="1"/>
</dbReference>
<dbReference type="SUPFAM" id="SSF51735">
    <property type="entry name" value="NAD(P)-binding Rossmann-fold domains"/>
    <property type="match status" value="1"/>
</dbReference>
<name>A0A532V9M9_UNCT6</name>
<dbReference type="Pfam" id="PF16363">
    <property type="entry name" value="GDP_Man_Dehyd"/>
    <property type="match status" value="1"/>
</dbReference>
<accession>A0A532V9M9</accession>
<evidence type="ECO:0000313" key="3">
    <source>
        <dbReference type="Proteomes" id="UP000317778"/>
    </source>
</evidence>